<evidence type="ECO:0000313" key="2">
    <source>
        <dbReference type="Proteomes" id="UP000606786"/>
    </source>
</evidence>
<protein>
    <submittedName>
        <fullName evidence="1">(Mediterranean fruit fly) hypothetical protein</fullName>
    </submittedName>
</protein>
<dbReference type="Proteomes" id="UP000606786">
    <property type="component" value="Unassembled WGS sequence"/>
</dbReference>
<keyword evidence="2" id="KW-1185">Reference proteome</keyword>
<dbReference type="EMBL" id="CAJHJT010000012">
    <property type="protein sequence ID" value="CAD6997980.1"/>
    <property type="molecule type" value="Genomic_DNA"/>
</dbReference>
<comment type="caution">
    <text evidence="1">The sequence shown here is derived from an EMBL/GenBank/DDBJ whole genome shotgun (WGS) entry which is preliminary data.</text>
</comment>
<proteinExistence type="predicted"/>
<dbReference type="AlphaFoldDB" id="A0A811UH13"/>
<evidence type="ECO:0000313" key="1">
    <source>
        <dbReference type="EMBL" id="CAD6997980.1"/>
    </source>
</evidence>
<gene>
    <name evidence="1" type="ORF">CCAP1982_LOCUS6596</name>
</gene>
<reference evidence="1" key="1">
    <citation type="submission" date="2020-11" db="EMBL/GenBank/DDBJ databases">
        <authorList>
            <person name="Whitehead M."/>
        </authorList>
    </citation>
    <scope>NUCLEOTIDE SEQUENCE</scope>
    <source>
        <strain evidence="1">EGII</strain>
    </source>
</reference>
<accession>A0A811UH13</accession>
<organism evidence="1 2">
    <name type="scientific">Ceratitis capitata</name>
    <name type="common">Mediterranean fruit fly</name>
    <name type="synonym">Tephritis capitata</name>
    <dbReference type="NCBI Taxonomy" id="7213"/>
    <lineage>
        <taxon>Eukaryota</taxon>
        <taxon>Metazoa</taxon>
        <taxon>Ecdysozoa</taxon>
        <taxon>Arthropoda</taxon>
        <taxon>Hexapoda</taxon>
        <taxon>Insecta</taxon>
        <taxon>Pterygota</taxon>
        <taxon>Neoptera</taxon>
        <taxon>Endopterygota</taxon>
        <taxon>Diptera</taxon>
        <taxon>Brachycera</taxon>
        <taxon>Muscomorpha</taxon>
        <taxon>Tephritoidea</taxon>
        <taxon>Tephritidae</taxon>
        <taxon>Ceratitis</taxon>
        <taxon>Ceratitis</taxon>
    </lineage>
</organism>
<name>A0A811UH13_CERCA</name>
<sequence length="67" mass="7730">MFPVILLITRRIPMNSLGEFKFCSSIIDDLIFNRNTNSPRKHHPDIVINCTAGLLFVKFHISNTLKM</sequence>